<dbReference type="PANTHER" id="PTHR48090">
    <property type="entry name" value="UNDECAPRENYL-PHOSPHATE 4-DEOXY-4-FORMAMIDO-L-ARABINOSE TRANSFERASE-RELATED"/>
    <property type="match status" value="1"/>
</dbReference>
<protein>
    <submittedName>
        <fullName evidence="2">Putative glycosyl transferase</fullName>
    </submittedName>
</protein>
<dbReference type="SUPFAM" id="SSF53448">
    <property type="entry name" value="Nucleotide-diphospho-sugar transferases"/>
    <property type="match status" value="1"/>
</dbReference>
<dbReference type="CDD" id="cd04179">
    <property type="entry name" value="DPM_DPG-synthase_like"/>
    <property type="match status" value="1"/>
</dbReference>
<gene>
    <name evidence="2" type="ORF">AMYX_11110</name>
</gene>
<dbReference type="InterPro" id="IPR050256">
    <property type="entry name" value="Glycosyltransferase_2"/>
</dbReference>
<dbReference type="Pfam" id="PF00535">
    <property type="entry name" value="Glycos_transf_2"/>
    <property type="match status" value="1"/>
</dbReference>
<evidence type="ECO:0000313" key="2">
    <source>
        <dbReference type="EMBL" id="GEJ56370.1"/>
    </source>
</evidence>
<comment type="caution">
    <text evidence="2">The sequence shown here is derived from an EMBL/GenBank/DDBJ whole genome shotgun (WGS) entry which is preliminary data.</text>
</comment>
<reference evidence="3" key="1">
    <citation type="journal article" date="2020" name="Appl. Environ. Microbiol.">
        <title>Diazotrophic Anaeromyxobacter Isolates from Soils.</title>
        <authorList>
            <person name="Masuda Y."/>
            <person name="Yamanaka H."/>
            <person name="Xu Z.X."/>
            <person name="Shiratori Y."/>
            <person name="Aono T."/>
            <person name="Amachi S."/>
            <person name="Senoo K."/>
            <person name="Itoh H."/>
        </authorList>
    </citation>
    <scope>NUCLEOTIDE SEQUENCE [LARGE SCALE GENOMIC DNA]</scope>
    <source>
        <strain evidence="3">R267</strain>
    </source>
</reference>
<organism evidence="2 3">
    <name type="scientific">Anaeromyxobacter diazotrophicus</name>
    <dbReference type="NCBI Taxonomy" id="2590199"/>
    <lineage>
        <taxon>Bacteria</taxon>
        <taxon>Pseudomonadati</taxon>
        <taxon>Myxococcota</taxon>
        <taxon>Myxococcia</taxon>
        <taxon>Myxococcales</taxon>
        <taxon>Cystobacterineae</taxon>
        <taxon>Anaeromyxobacteraceae</taxon>
        <taxon>Anaeromyxobacter</taxon>
    </lineage>
</organism>
<dbReference type="RefSeq" id="WP_209005118.1">
    <property type="nucleotide sequence ID" value="NZ_BJTG01000002.1"/>
</dbReference>
<name>A0A7I9VJP5_9BACT</name>
<dbReference type="PANTHER" id="PTHR48090:SF7">
    <property type="entry name" value="RFBJ PROTEIN"/>
    <property type="match status" value="1"/>
</dbReference>
<dbReference type="EMBL" id="BJTG01000002">
    <property type="protein sequence ID" value="GEJ56370.1"/>
    <property type="molecule type" value="Genomic_DNA"/>
</dbReference>
<accession>A0A7I9VJP5</accession>
<dbReference type="Proteomes" id="UP000503640">
    <property type="component" value="Unassembled WGS sequence"/>
</dbReference>
<proteinExistence type="predicted"/>
<evidence type="ECO:0000259" key="1">
    <source>
        <dbReference type="Pfam" id="PF00535"/>
    </source>
</evidence>
<evidence type="ECO:0000313" key="3">
    <source>
        <dbReference type="Proteomes" id="UP000503640"/>
    </source>
</evidence>
<feature type="domain" description="Glycosyltransferase 2-like" evidence="1">
    <location>
        <begin position="5"/>
        <end position="142"/>
    </location>
</feature>
<dbReference type="InterPro" id="IPR029044">
    <property type="entry name" value="Nucleotide-diphossugar_trans"/>
</dbReference>
<sequence length="240" mass="25801">MRTLVIMPAYNEARNLPRAIASVRAAAPACDLCVVDDGSTDSTAEVARALGVRVLRSPLNLGIGGAVQTGYLWARDHGYDAAVQVDGDGQHDPRFIAEALAPLAAGAADVVIGSRFLAEGGFRSTPLRRAGIRYLAWFLRARCGARVTDPTSGFRAAGARAVALFARQYPSDYPEPEAIALAVRSGLAVREIPVRMEERLHGRSSITAWRTVYYLVKVSLALMLLPARVAREQVGTEATR</sequence>
<dbReference type="GO" id="GO:0016740">
    <property type="term" value="F:transferase activity"/>
    <property type="evidence" value="ECO:0007669"/>
    <property type="project" value="UniProtKB-KW"/>
</dbReference>
<dbReference type="Gene3D" id="3.90.550.10">
    <property type="entry name" value="Spore Coat Polysaccharide Biosynthesis Protein SpsA, Chain A"/>
    <property type="match status" value="1"/>
</dbReference>
<keyword evidence="3" id="KW-1185">Reference proteome</keyword>
<dbReference type="InterPro" id="IPR001173">
    <property type="entry name" value="Glyco_trans_2-like"/>
</dbReference>
<dbReference type="AlphaFoldDB" id="A0A7I9VJP5"/>
<keyword evidence="2" id="KW-0808">Transferase</keyword>